<comment type="caution">
    <text evidence="3">The sequence shown here is derived from an EMBL/GenBank/DDBJ whole genome shotgun (WGS) entry which is preliminary data.</text>
</comment>
<dbReference type="Proteomes" id="UP000245754">
    <property type="component" value="Unassembled WGS sequence"/>
</dbReference>
<dbReference type="Gene3D" id="6.10.30.10">
    <property type="match status" value="1"/>
</dbReference>
<gene>
    <name evidence="3" type="ORF">C7419_10961</name>
</gene>
<proteinExistence type="predicted"/>
<dbReference type="Pfam" id="PF12172">
    <property type="entry name" value="zf-ChsH2"/>
    <property type="match status" value="1"/>
</dbReference>
<dbReference type="SUPFAM" id="SSF50249">
    <property type="entry name" value="Nucleic acid-binding proteins"/>
    <property type="match status" value="1"/>
</dbReference>
<reference evidence="3 4" key="1">
    <citation type="submission" date="2018-05" db="EMBL/GenBank/DDBJ databases">
        <title>Genomic Encyclopedia of Type Strains, Phase IV (KMG-V): Genome sequencing to study the core and pangenomes of soil and plant-associated prokaryotes.</title>
        <authorList>
            <person name="Whitman W."/>
        </authorList>
    </citation>
    <scope>NUCLEOTIDE SEQUENCE [LARGE SCALE GENOMIC DNA]</scope>
    <source>
        <strain evidence="3 4">SLV-132</strain>
    </source>
</reference>
<dbReference type="PANTHER" id="PTHR34075">
    <property type="entry name" value="BLR3430 PROTEIN"/>
    <property type="match status" value="1"/>
</dbReference>
<evidence type="ECO:0000259" key="1">
    <source>
        <dbReference type="Pfam" id="PF01796"/>
    </source>
</evidence>
<dbReference type="RefSeq" id="WP_109585422.1">
    <property type="nucleotide sequence ID" value="NZ_JACBYU010000005.1"/>
</dbReference>
<dbReference type="InterPro" id="IPR002878">
    <property type="entry name" value="ChsH2_C"/>
</dbReference>
<evidence type="ECO:0008006" key="5">
    <source>
        <dbReference type="Google" id="ProtNLM"/>
    </source>
</evidence>
<protein>
    <recommendedName>
        <fullName evidence="5">OB-fold protein</fullName>
    </recommendedName>
</protein>
<evidence type="ECO:0000313" key="4">
    <source>
        <dbReference type="Proteomes" id="UP000245754"/>
    </source>
</evidence>
<feature type="domain" description="ChsH2 C-terminal OB-fold" evidence="1">
    <location>
        <begin position="57"/>
        <end position="117"/>
    </location>
</feature>
<dbReference type="AlphaFoldDB" id="A0A316F4R4"/>
<dbReference type="InterPro" id="IPR012340">
    <property type="entry name" value="NA-bd_OB-fold"/>
</dbReference>
<evidence type="ECO:0000259" key="2">
    <source>
        <dbReference type="Pfam" id="PF12172"/>
    </source>
</evidence>
<feature type="domain" description="ChsH2 rubredoxin-like zinc ribbon" evidence="2">
    <location>
        <begin position="23"/>
        <end position="56"/>
    </location>
</feature>
<organism evidence="3 4">
    <name type="scientific">Cupriavidus plantarum</name>
    <dbReference type="NCBI Taxonomy" id="942865"/>
    <lineage>
        <taxon>Bacteria</taxon>
        <taxon>Pseudomonadati</taxon>
        <taxon>Pseudomonadota</taxon>
        <taxon>Betaproteobacteria</taxon>
        <taxon>Burkholderiales</taxon>
        <taxon>Burkholderiaceae</taxon>
        <taxon>Cupriavidus</taxon>
    </lineage>
</organism>
<evidence type="ECO:0000313" key="3">
    <source>
        <dbReference type="EMBL" id="PWK31604.1"/>
    </source>
</evidence>
<name>A0A316F4R4_9BURK</name>
<sequence>MPKPAPQDGAQPLGPEQTYFRYLQAGEWRVPKCRTCGTFVFFPRVNCLACGSDAFDWVAPAGHGTIYSTTVMRRPAEAGGDRNLCLVDLDEGFRMMSRVEGVDAAVPKIGDRVRATVRQEGDAHLVVFERTEATA</sequence>
<dbReference type="Pfam" id="PF01796">
    <property type="entry name" value="OB_ChsH2_C"/>
    <property type="match status" value="1"/>
</dbReference>
<dbReference type="PANTHER" id="PTHR34075:SF5">
    <property type="entry name" value="BLR3430 PROTEIN"/>
    <property type="match status" value="1"/>
</dbReference>
<dbReference type="InterPro" id="IPR052513">
    <property type="entry name" value="Thioester_dehydratase-like"/>
</dbReference>
<keyword evidence="4" id="KW-1185">Reference proteome</keyword>
<dbReference type="InterPro" id="IPR022002">
    <property type="entry name" value="ChsH2_Znr"/>
</dbReference>
<accession>A0A316F4R4</accession>
<dbReference type="EMBL" id="QGGT01000009">
    <property type="protein sequence ID" value="PWK31604.1"/>
    <property type="molecule type" value="Genomic_DNA"/>
</dbReference>